<evidence type="ECO:0000313" key="3">
    <source>
        <dbReference type="Proteomes" id="UP000260814"/>
    </source>
</evidence>
<protein>
    <submittedName>
        <fullName evidence="1">Uncharacterized protein</fullName>
    </submittedName>
</protein>
<dbReference type="Proteomes" id="UP000284998">
    <property type="component" value="Unassembled WGS sequence"/>
</dbReference>
<accession>A0A3E4Z452</accession>
<gene>
    <name evidence="2" type="ORF">DW204_01080</name>
    <name evidence="1" type="ORF">DXB87_16080</name>
</gene>
<dbReference type="AlphaFoldDB" id="A0A3E4Z452"/>
<dbReference type="RefSeq" id="WP_117702898.1">
    <property type="nucleotide sequence ID" value="NZ_CAJLCU010000004.1"/>
</dbReference>
<name>A0A3E4Z452_9BACT</name>
<evidence type="ECO:0000313" key="4">
    <source>
        <dbReference type="Proteomes" id="UP000284998"/>
    </source>
</evidence>
<dbReference type="EMBL" id="QRJS01000002">
    <property type="protein sequence ID" value="RHH50407.1"/>
    <property type="molecule type" value="Genomic_DNA"/>
</dbReference>
<evidence type="ECO:0000313" key="2">
    <source>
        <dbReference type="EMBL" id="RHH50407.1"/>
    </source>
</evidence>
<dbReference type="EMBL" id="QSTW01000031">
    <property type="protein sequence ID" value="RGM85510.1"/>
    <property type="molecule type" value="Genomic_DNA"/>
</dbReference>
<organism evidence="1 3">
    <name type="scientific">Phocaeicola plebeius</name>
    <dbReference type="NCBI Taxonomy" id="310297"/>
    <lineage>
        <taxon>Bacteria</taxon>
        <taxon>Pseudomonadati</taxon>
        <taxon>Bacteroidota</taxon>
        <taxon>Bacteroidia</taxon>
        <taxon>Bacteroidales</taxon>
        <taxon>Bacteroidaceae</taxon>
        <taxon>Phocaeicola</taxon>
    </lineage>
</organism>
<proteinExistence type="predicted"/>
<evidence type="ECO:0000313" key="1">
    <source>
        <dbReference type="EMBL" id="RGM85510.1"/>
    </source>
</evidence>
<dbReference type="Proteomes" id="UP000260814">
    <property type="component" value="Unassembled WGS sequence"/>
</dbReference>
<comment type="caution">
    <text evidence="1">The sequence shown here is derived from an EMBL/GenBank/DDBJ whole genome shotgun (WGS) entry which is preliminary data.</text>
</comment>
<sequence length="72" mass="8032">MNVEKGLSVGGEKLKAWRFVGGEAVGICIVYRNNGGDKLTTKNVLFLTNNNLFEKKVSFYLHVTKNPLPLHL</sequence>
<reference evidence="3 4" key="1">
    <citation type="submission" date="2018-08" db="EMBL/GenBank/DDBJ databases">
        <title>A genome reference for cultivated species of the human gut microbiota.</title>
        <authorList>
            <person name="Zou Y."/>
            <person name="Xue W."/>
            <person name="Luo G."/>
        </authorList>
    </citation>
    <scope>NUCLEOTIDE SEQUENCE [LARGE SCALE GENOMIC DNA]</scope>
    <source>
        <strain evidence="2 4">AM17-44</strain>
        <strain evidence="1 3">OM06-2</strain>
    </source>
</reference>